<sequence>REAGAAPGPGPVAEGKGGLWPLSTSLTTLPPPTRVNPPPEHCALPRVLGPCWPAFSHWFYSPGNGTCQEFIYGGCRGSKKNFQTPEECLSRVERERSRACGNRQCNVCDSILGLQRREETLLLPMLLPASAQRGSLQAASLWSVARAEATGLWAFMAHP</sequence>
<dbReference type="InterPro" id="IPR036880">
    <property type="entry name" value="Kunitz_BPTI_sf"/>
</dbReference>
<dbReference type="Gene3D" id="4.10.410.10">
    <property type="entry name" value="Pancreatic trypsin inhibitor Kunitz domain"/>
    <property type="match status" value="1"/>
</dbReference>
<dbReference type="InterPro" id="IPR020901">
    <property type="entry name" value="Prtase_inh_Kunz-CS"/>
</dbReference>
<feature type="region of interest" description="Disordered" evidence="4">
    <location>
        <begin position="1"/>
        <end position="20"/>
    </location>
</feature>
<name>A0A8C3KIE8_9CHAR</name>
<dbReference type="Proteomes" id="UP000694419">
    <property type="component" value="Unplaced"/>
</dbReference>
<dbReference type="SUPFAM" id="SSF57362">
    <property type="entry name" value="BPTI-like"/>
    <property type="match status" value="1"/>
</dbReference>
<dbReference type="Ensembl" id="ENSCPGT00000024738.1">
    <property type="protein sequence ID" value="ENSCPGP00000022625.1"/>
    <property type="gene ID" value="ENSCPGG00000015717.1"/>
</dbReference>
<dbReference type="GO" id="GO:0004867">
    <property type="term" value="F:serine-type endopeptidase inhibitor activity"/>
    <property type="evidence" value="ECO:0007669"/>
    <property type="project" value="UniProtKB-KW"/>
</dbReference>
<dbReference type="PANTHER" id="PTHR47247">
    <property type="entry name" value="KUNITZ-TYPE PROTEASE INHIBITOR 2"/>
    <property type="match status" value="1"/>
</dbReference>
<dbReference type="SMART" id="SM00131">
    <property type="entry name" value="KU"/>
    <property type="match status" value="1"/>
</dbReference>
<dbReference type="InterPro" id="IPR002223">
    <property type="entry name" value="Kunitz_BPTI"/>
</dbReference>
<dbReference type="AlphaFoldDB" id="A0A8C3KIE8"/>
<organism evidence="6 7">
    <name type="scientific">Calidris pygmaea</name>
    <name type="common">Spoon-billed sandpiper</name>
    <dbReference type="NCBI Taxonomy" id="425635"/>
    <lineage>
        <taxon>Eukaryota</taxon>
        <taxon>Metazoa</taxon>
        <taxon>Chordata</taxon>
        <taxon>Craniata</taxon>
        <taxon>Vertebrata</taxon>
        <taxon>Euteleostomi</taxon>
        <taxon>Archelosauria</taxon>
        <taxon>Archosauria</taxon>
        <taxon>Dinosauria</taxon>
        <taxon>Saurischia</taxon>
        <taxon>Theropoda</taxon>
        <taxon>Coelurosauria</taxon>
        <taxon>Aves</taxon>
        <taxon>Neognathae</taxon>
        <taxon>Neoaves</taxon>
        <taxon>Charadriiformes</taxon>
        <taxon>Scolopacidae</taxon>
        <taxon>Calidris</taxon>
    </lineage>
</organism>
<dbReference type="Pfam" id="PF00014">
    <property type="entry name" value="Kunitz_BPTI"/>
    <property type="match status" value="1"/>
</dbReference>
<evidence type="ECO:0000259" key="5">
    <source>
        <dbReference type="PROSITE" id="PS50279"/>
    </source>
</evidence>
<accession>A0A8C3KIE8</accession>
<dbReference type="PRINTS" id="PR00759">
    <property type="entry name" value="BASICPTASE"/>
</dbReference>
<keyword evidence="3" id="KW-1015">Disulfide bond</keyword>
<reference evidence="6" key="2">
    <citation type="submission" date="2025-09" db="UniProtKB">
        <authorList>
            <consortium name="Ensembl"/>
        </authorList>
    </citation>
    <scope>IDENTIFICATION</scope>
</reference>
<feature type="domain" description="BPTI/Kunitz inhibitor" evidence="5">
    <location>
        <begin position="42"/>
        <end position="92"/>
    </location>
</feature>
<dbReference type="PANTHER" id="PTHR47247:SF1">
    <property type="entry name" value="KUNITZ-TYPE PROTEASE INHIBITOR 2"/>
    <property type="match status" value="1"/>
</dbReference>
<evidence type="ECO:0000256" key="1">
    <source>
        <dbReference type="ARBA" id="ARBA00022690"/>
    </source>
</evidence>
<evidence type="ECO:0000313" key="7">
    <source>
        <dbReference type="Proteomes" id="UP000694419"/>
    </source>
</evidence>
<protein>
    <recommendedName>
        <fullName evidence="5">BPTI/Kunitz inhibitor domain-containing protein</fullName>
    </recommendedName>
</protein>
<keyword evidence="2" id="KW-0722">Serine protease inhibitor</keyword>
<reference evidence="6" key="1">
    <citation type="submission" date="2025-08" db="UniProtKB">
        <authorList>
            <consortium name="Ensembl"/>
        </authorList>
    </citation>
    <scope>IDENTIFICATION</scope>
</reference>
<evidence type="ECO:0000313" key="6">
    <source>
        <dbReference type="Ensembl" id="ENSCPGP00000022625.1"/>
    </source>
</evidence>
<dbReference type="PROSITE" id="PS00280">
    <property type="entry name" value="BPTI_KUNITZ_1"/>
    <property type="match status" value="1"/>
</dbReference>
<dbReference type="PROSITE" id="PS50279">
    <property type="entry name" value="BPTI_KUNITZ_2"/>
    <property type="match status" value="1"/>
</dbReference>
<keyword evidence="7" id="KW-1185">Reference proteome</keyword>
<proteinExistence type="predicted"/>
<keyword evidence="1" id="KW-0646">Protease inhibitor</keyword>
<evidence type="ECO:0000256" key="2">
    <source>
        <dbReference type="ARBA" id="ARBA00022900"/>
    </source>
</evidence>
<evidence type="ECO:0000256" key="4">
    <source>
        <dbReference type="SAM" id="MobiDB-lite"/>
    </source>
</evidence>
<evidence type="ECO:0000256" key="3">
    <source>
        <dbReference type="ARBA" id="ARBA00023157"/>
    </source>
</evidence>